<keyword evidence="4 6" id="KW-0238">DNA-binding</keyword>
<evidence type="ECO:0000259" key="8">
    <source>
        <dbReference type="PROSITE" id="PS00715"/>
    </source>
</evidence>
<evidence type="ECO:0000256" key="3">
    <source>
        <dbReference type="ARBA" id="ARBA00023082"/>
    </source>
</evidence>
<dbReference type="GO" id="GO:0006352">
    <property type="term" value="P:DNA-templated transcription initiation"/>
    <property type="evidence" value="ECO:0007669"/>
    <property type="project" value="InterPro"/>
</dbReference>
<dbReference type="Pfam" id="PF04545">
    <property type="entry name" value="Sigma70_r4"/>
    <property type="match status" value="1"/>
</dbReference>
<feature type="compositionally biased region" description="Basic and acidic residues" evidence="7">
    <location>
        <begin position="7"/>
        <end position="21"/>
    </location>
</feature>
<accession>A0A1V6CBH7</accession>
<dbReference type="PANTHER" id="PTHR30603">
    <property type="entry name" value="RNA POLYMERASE SIGMA FACTOR RPO"/>
    <property type="match status" value="1"/>
</dbReference>
<dbReference type="InterPro" id="IPR007624">
    <property type="entry name" value="RNA_pol_sigma70_r3"/>
</dbReference>
<organism evidence="10">
    <name type="scientific">candidate division TA06 bacterium ADurb.Bin131</name>
    <dbReference type="NCBI Taxonomy" id="1852827"/>
    <lineage>
        <taxon>Bacteria</taxon>
        <taxon>Bacteria division TA06</taxon>
    </lineage>
</organism>
<feature type="region of interest" description="Disordered" evidence="7">
    <location>
        <begin position="1"/>
        <end position="29"/>
    </location>
</feature>
<dbReference type="InterPro" id="IPR007627">
    <property type="entry name" value="RNA_pol_sigma70_r2"/>
</dbReference>
<name>A0A1V6CBH7_UNCT6</name>
<dbReference type="InterPro" id="IPR007630">
    <property type="entry name" value="RNA_pol_sigma70_r4"/>
</dbReference>
<feature type="domain" description="RNA polymerase sigma-70" evidence="9">
    <location>
        <begin position="375"/>
        <end position="401"/>
    </location>
</feature>
<reference evidence="10" key="1">
    <citation type="submission" date="2017-02" db="EMBL/GenBank/DDBJ databases">
        <title>Delving into the versatile metabolic prowess of the omnipresent phylum Bacteroidetes.</title>
        <authorList>
            <person name="Nobu M.K."/>
            <person name="Mei R."/>
            <person name="Narihiro T."/>
            <person name="Kuroda K."/>
            <person name="Liu W.-T."/>
        </authorList>
    </citation>
    <scope>NUCLEOTIDE SEQUENCE</scope>
    <source>
        <strain evidence="10">ADurb.Bin131</strain>
    </source>
</reference>
<dbReference type="NCBIfam" id="TIGR02937">
    <property type="entry name" value="sigma70-ECF"/>
    <property type="match status" value="1"/>
</dbReference>
<feature type="domain" description="RNA polymerase sigma-70" evidence="8">
    <location>
        <begin position="204"/>
        <end position="217"/>
    </location>
</feature>
<dbReference type="InterPro" id="IPR000943">
    <property type="entry name" value="RNA_pol_sigma70"/>
</dbReference>
<comment type="caution">
    <text evidence="10">The sequence shown here is derived from an EMBL/GenBank/DDBJ whole genome shotgun (WGS) entry which is preliminary data.</text>
</comment>
<proteinExistence type="inferred from homology"/>
<dbReference type="Pfam" id="PF00140">
    <property type="entry name" value="Sigma70_r1_2"/>
    <property type="match status" value="1"/>
</dbReference>
<keyword evidence="2 6" id="KW-0805">Transcription regulation</keyword>
<protein>
    <recommendedName>
        <fullName evidence="6">RNA polymerase sigma factor</fullName>
    </recommendedName>
</protein>
<dbReference type="InterPro" id="IPR013324">
    <property type="entry name" value="RNA_pol_sigma_r3/r4-like"/>
</dbReference>
<keyword evidence="3 6" id="KW-0731">Sigma factor</keyword>
<dbReference type="GO" id="GO:0016987">
    <property type="term" value="F:sigma factor activity"/>
    <property type="evidence" value="ECO:0007669"/>
    <property type="project" value="UniProtKB-KW"/>
</dbReference>
<evidence type="ECO:0000256" key="1">
    <source>
        <dbReference type="ARBA" id="ARBA00007788"/>
    </source>
</evidence>
<dbReference type="Gene3D" id="1.10.601.10">
    <property type="entry name" value="RNA Polymerase Primary Sigma Factor"/>
    <property type="match status" value="2"/>
</dbReference>
<dbReference type="Pfam" id="PF04539">
    <property type="entry name" value="Sigma70_r3"/>
    <property type="match status" value="1"/>
</dbReference>
<keyword evidence="5 6" id="KW-0804">Transcription</keyword>
<dbReference type="AlphaFoldDB" id="A0A1V6CBH7"/>
<evidence type="ECO:0000256" key="4">
    <source>
        <dbReference type="ARBA" id="ARBA00023125"/>
    </source>
</evidence>
<dbReference type="SUPFAM" id="SSF88946">
    <property type="entry name" value="Sigma2 domain of RNA polymerase sigma factors"/>
    <property type="match status" value="1"/>
</dbReference>
<evidence type="ECO:0000256" key="6">
    <source>
        <dbReference type="RuleBase" id="RU362124"/>
    </source>
</evidence>
<dbReference type="CDD" id="cd06171">
    <property type="entry name" value="Sigma70_r4"/>
    <property type="match status" value="1"/>
</dbReference>
<evidence type="ECO:0000259" key="9">
    <source>
        <dbReference type="PROSITE" id="PS00716"/>
    </source>
</evidence>
<dbReference type="SUPFAM" id="SSF88659">
    <property type="entry name" value="Sigma3 and sigma4 domains of RNA polymerase sigma factors"/>
    <property type="match status" value="2"/>
</dbReference>
<dbReference type="Gene3D" id="1.10.220.120">
    <property type="entry name" value="Sigma-70 factor, region 1.1"/>
    <property type="match status" value="1"/>
</dbReference>
<comment type="similarity">
    <text evidence="1 6">Belongs to the sigma-70 factor family.</text>
</comment>
<dbReference type="Proteomes" id="UP000485562">
    <property type="component" value="Unassembled WGS sequence"/>
</dbReference>
<dbReference type="PROSITE" id="PS00716">
    <property type="entry name" value="SIGMA70_2"/>
    <property type="match status" value="1"/>
</dbReference>
<dbReference type="PROSITE" id="PS00715">
    <property type="entry name" value="SIGMA70_1"/>
    <property type="match status" value="1"/>
</dbReference>
<dbReference type="EMBL" id="MWDQ01000047">
    <property type="protein sequence ID" value="OQB74226.1"/>
    <property type="molecule type" value="Genomic_DNA"/>
</dbReference>
<dbReference type="InterPro" id="IPR050239">
    <property type="entry name" value="Sigma-70_RNA_pol_init_factors"/>
</dbReference>
<gene>
    <name evidence="10" type="primary">sigA_2</name>
    <name evidence="10" type="ORF">BWX89_00602</name>
</gene>
<dbReference type="InterPro" id="IPR042189">
    <property type="entry name" value="RNA_pol_sigma_70_r1_1_sf"/>
</dbReference>
<sequence length="420" mass="48820">MVKKSKKSAEKKSRSVEEKQKKQGHSSVKPITLENEFRFSEERFRRAKNRILAIGKENKTVFLEDINKFLPIDTPGDKIDELFDELEEMQIEIGDDLFADTESDEDIKGALEDLRNPLRAYLKNAGSFNLLTSEEEVEIAKIMEKSKKELLRLTKKRKNGKTSKKIMEYEQGFINARDRLIQANLRLVISIAKKYSNPKLSLRDLIQEGNIGLMKAVEKFRYREGFKFSTYATWWIRQAITRAIADHSATIRIPVHMIEKINKVNKIYRALSQNLDREPTDEEIANAINLGIDKIKKIKKSMRPEPISLDMPVGDEERATIGDFIEGDEESSPLSHTRRTLLREELEKAFEILDDREEKILRLRFGLDKEGYARTLEEVGKYFNLTRERIRQIEGKAIQKLKNAPRAEKLKPFLDQISFT</sequence>
<dbReference type="PRINTS" id="PR00046">
    <property type="entry name" value="SIGMA70FCT"/>
</dbReference>
<comment type="function">
    <text evidence="6">Sigma factors are initiation factors that promote the attachment of RNA polymerase to specific initiation sites and are then released.</text>
</comment>
<dbReference type="PANTHER" id="PTHR30603:SF60">
    <property type="entry name" value="RNA POLYMERASE SIGMA FACTOR RPOD"/>
    <property type="match status" value="1"/>
</dbReference>
<dbReference type="Pfam" id="PF04542">
    <property type="entry name" value="Sigma70_r2"/>
    <property type="match status" value="1"/>
</dbReference>
<dbReference type="Gene3D" id="1.10.10.10">
    <property type="entry name" value="Winged helix-like DNA-binding domain superfamily/Winged helix DNA-binding domain"/>
    <property type="match status" value="2"/>
</dbReference>
<dbReference type="GO" id="GO:0003677">
    <property type="term" value="F:DNA binding"/>
    <property type="evidence" value="ECO:0007669"/>
    <property type="project" value="UniProtKB-KW"/>
</dbReference>
<dbReference type="InterPro" id="IPR013325">
    <property type="entry name" value="RNA_pol_sigma_r2"/>
</dbReference>
<dbReference type="InterPro" id="IPR036388">
    <property type="entry name" value="WH-like_DNA-bd_sf"/>
</dbReference>
<dbReference type="InterPro" id="IPR007127">
    <property type="entry name" value="RNA_pol_sigma_70_r1_1"/>
</dbReference>
<evidence type="ECO:0000256" key="5">
    <source>
        <dbReference type="ARBA" id="ARBA00023163"/>
    </source>
</evidence>
<evidence type="ECO:0000256" key="7">
    <source>
        <dbReference type="SAM" id="MobiDB-lite"/>
    </source>
</evidence>
<evidence type="ECO:0000313" key="10">
    <source>
        <dbReference type="EMBL" id="OQB74226.1"/>
    </source>
</evidence>
<evidence type="ECO:0000256" key="2">
    <source>
        <dbReference type="ARBA" id="ARBA00023015"/>
    </source>
</evidence>
<dbReference type="InterPro" id="IPR009042">
    <property type="entry name" value="RNA_pol_sigma70_r1_2"/>
</dbReference>
<dbReference type="Pfam" id="PF03979">
    <property type="entry name" value="Sigma70_r1_1"/>
    <property type="match status" value="1"/>
</dbReference>
<dbReference type="InterPro" id="IPR014284">
    <property type="entry name" value="RNA_pol_sigma-70_dom"/>
</dbReference>